<keyword evidence="8" id="KW-1185">Reference proteome</keyword>
<comment type="catalytic activity">
    <reaction evidence="3 4">
        <text>RX + glutathione = an S-substituted glutathione + a halide anion + H(+)</text>
        <dbReference type="Rhea" id="RHEA:16437"/>
        <dbReference type="ChEBI" id="CHEBI:15378"/>
        <dbReference type="ChEBI" id="CHEBI:16042"/>
        <dbReference type="ChEBI" id="CHEBI:17792"/>
        <dbReference type="ChEBI" id="CHEBI:57925"/>
        <dbReference type="ChEBI" id="CHEBI:90779"/>
        <dbReference type="EC" id="2.5.1.18"/>
    </reaction>
</comment>
<proteinExistence type="inferred from homology"/>
<dbReference type="EC" id="2.5.1.18" evidence="4"/>
<dbReference type="FunFam" id="3.40.30.10:FF:000096">
    <property type="entry name" value="Glutathione S-transferase kappa"/>
    <property type="match status" value="1"/>
</dbReference>
<dbReference type="GO" id="GO:0004602">
    <property type="term" value="F:glutathione peroxidase activity"/>
    <property type="evidence" value="ECO:0007669"/>
    <property type="project" value="TreeGrafter"/>
</dbReference>
<evidence type="ECO:0000256" key="5">
    <source>
        <dbReference type="PIRSR" id="PIRSR006386-1"/>
    </source>
</evidence>
<dbReference type="InterPro" id="IPR014440">
    <property type="entry name" value="HCCAis_GSTk"/>
</dbReference>
<evidence type="ECO:0000259" key="6">
    <source>
        <dbReference type="Pfam" id="PF01323"/>
    </source>
</evidence>
<evidence type="ECO:0000256" key="1">
    <source>
        <dbReference type="ARBA" id="ARBA00006494"/>
    </source>
</evidence>
<gene>
    <name evidence="7" type="ORF">HMPREF1541_06875</name>
</gene>
<reference evidence="7 8" key="1">
    <citation type="submission" date="2013-03" db="EMBL/GenBank/DDBJ databases">
        <title>The Genome Sequence of Phialophora europaea CBS 101466.</title>
        <authorList>
            <consortium name="The Broad Institute Genomics Platform"/>
            <person name="Cuomo C."/>
            <person name="de Hoog S."/>
            <person name="Gorbushina A."/>
            <person name="Walker B."/>
            <person name="Young S.K."/>
            <person name="Zeng Q."/>
            <person name="Gargeya S."/>
            <person name="Fitzgerald M."/>
            <person name="Haas B."/>
            <person name="Abouelleil A."/>
            <person name="Allen A.W."/>
            <person name="Alvarado L."/>
            <person name="Arachchi H.M."/>
            <person name="Berlin A.M."/>
            <person name="Chapman S.B."/>
            <person name="Gainer-Dewar J."/>
            <person name="Goldberg J."/>
            <person name="Griggs A."/>
            <person name="Gujja S."/>
            <person name="Hansen M."/>
            <person name="Howarth C."/>
            <person name="Imamovic A."/>
            <person name="Ireland A."/>
            <person name="Larimer J."/>
            <person name="McCowan C."/>
            <person name="Murphy C."/>
            <person name="Pearson M."/>
            <person name="Poon T.W."/>
            <person name="Priest M."/>
            <person name="Roberts A."/>
            <person name="Saif S."/>
            <person name="Shea T."/>
            <person name="Sisk P."/>
            <person name="Sykes S."/>
            <person name="Wortman J."/>
            <person name="Nusbaum C."/>
            <person name="Birren B."/>
        </authorList>
    </citation>
    <scope>NUCLEOTIDE SEQUENCE [LARGE SCALE GENOMIC DNA]</scope>
    <source>
        <strain evidence="7 8">CBS 101466</strain>
    </source>
</reference>
<dbReference type="EMBL" id="KB822722">
    <property type="protein sequence ID" value="ETN38835.1"/>
    <property type="molecule type" value="Genomic_DNA"/>
</dbReference>
<feature type="domain" description="DSBA-like thioredoxin" evidence="6">
    <location>
        <begin position="5"/>
        <end position="206"/>
    </location>
</feature>
<dbReference type="InterPro" id="IPR001853">
    <property type="entry name" value="DSBA-like_thioredoxin_dom"/>
</dbReference>
<dbReference type="HOGENOM" id="CLU_069253_1_4_1"/>
<sequence>MPGKITIYVDVVSPFAYMGYYILRHSAAFKDITVEPVPILLGGLMKATGNITPISVKNKDKWIEVERHRWARIFGIPMCGPQPPGFPVNMLKPDRALAYLHAKHPTHLPTALDAVFHQFWGLPESNVKVAQPDGEHGFLAALEKALPKEVFEGVREGWNGDVAKGRLGDNTKMAEGQGVFGLPWFACENGKGEKEGFWGVDHLGQVVRFMGLEARGGGEVLKALL</sequence>
<dbReference type="GO" id="GO:0005739">
    <property type="term" value="C:mitochondrion"/>
    <property type="evidence" value="ECO:0007669"/>
    <property type="project" value="TreeGrafter"/>
</dbReference>
<feature type="active site" description="Nucleophile" evidence="5">
    <location>
        <position position="13"/>
    </location>
</feature>
<evidence type="ECO:0000256" key="4">
    <source>
        <dbReference type="PIRNR" id="PIRNR006386"/>
    </source>
</evidence>
<dbReference type="STRING" id="1220924.W2RR93"/>
<dbReference type="AlphaFoldDB" id="W2RR93"/>
<evidence type="ECO:0000256" key="3">
    <source>
        <dbReference type="ARBA" id="ARBA00047960"/>
    </source>
</evidence>
<dbReference type="Gene3D" id="3.40.30.10">
    <property type="entry name" value="Glutaredoxin"/>
    <property type="match status" value="1"/>
</dbReference>
<accession>W2RR93</accession>
<evidence type="ECO:0000313" key="8">
    <source>
        <dbReference type="Proteomes" id="UP000030752"/>
    </source>
</evidence>
<keyword evidence="2 4" id="KW-0808">Transferase</keyword>
<dbReference type="GO" id="GO:0004364">
    <property type="term" value="F:glutathione transferase activity"/>
    <property type="evidence" value="ECO:0007669"/>
    <property type="project" value="UniProtKB-UniRule"/>
</dbReference>
<dbReference type="VEuPathDB" id="FungiDB:HMPREF1541_06875"/>
<dbReference type="RefSeq" id="XP_008719424.1">
    <property type="nucleotide sequence ID" value="XM_008721202.1"/>
</dbReference>
<dbReference type="Proteomes" id="UP000030752">
    <property type="component" value="Unassembled WGS sequence"/>
</dbReference>
<dbReference type="InterPro" id="IPR036249">
    <property type="entry name" value="Thioredoxin-like_sf"/>
</dbReference>
<dbReference type="InterPro" id="IPR051924">
    <property type="entry name" value="GST_Kappa/NadH"/>
</dbReference>
<dbReference type="GO" id="GO:0006749">
    <property type="term" value="P:glutathione metabolic process"/>
    <property type="evidence" value="ECO:0007669"/>
    <property type="project" value="TreeGrafter"/>
</dbReference>
<name>W2RR93_CYPE1</name>
<dbReference type="PIRSF" id="PIRSF006386">
    <property type="entry name" value="HCCAis_GSTk"/>
    <property type="match status" value="1"/>
</dbReference>
<protein>
    <recommendedName>
        <fullName evidence="4">Glutathione S-transferase kappa</fullName>
        <ecNumber evidence="4">2.5.1.18</ecNumber>
    </recommendedName>
</protein>
<evidence type="ECO:0000313" key="7">
    <source>
        <dbReference type="EMBL" id="ETN38835.1"/>
    </source>
</evidence>
<organism evidence="7 8">
    <name type="scientific">Cyphellophora europaea (strain CBS 101466)</name>
    <name type="common">Phialophora europaea</name>
    <dbReference type="NCBI Taxonomy" id="1220924"/>
    <lineage>
        <taxon>Eukaryota</taxon>
        <taxon>Fungi</taxon>
        <taxon>Dikarya</taxon>
        <taxon>Ascomycota</taxon>
        <taxon>Pezizomycotina</taxon>
        <taxon>Eurotiomycetes</taxon>
        <taxon>Chaetothyriomycetidae</taxon>
        <taxon>Chaetothyriales</taxon>
        <taxon>Cyphellophoraceae</taxon>
        <taxon>Cyphellophora</taxon>
    </lineage>
</organism>
<dbReference type="OrthoDB" id="4664297at2759"/>
<dbReference type="PANTHER" id="PTHR42943:SF2">
    <property type="entry name" value="GLUTATHIONE S-TRANSFERASE KAPPA 1"/>
    <property type="match status" value="1"/>
</dbReference>
<dbReference type="GeneID" id="19974214"/>
<dbReference type="SUPFAM" id="SSF52833">
    <property type="entry name" value="Thioredoxin-like"/>
    <property type="match status" value="1"/>
</dbReference>
<dbReference type="InParanoid" id="W2RR93"/>
<dbReference type="PANTHER" id="PTHR42943">
    <property type="entry name" value="GLUTATHIONE S-TRANSFERASE KAPPA"/>
    <property type="match status" value="1"/>
</dbReference>
<comment type="similarity">
    <text evidence="1 4">Belongs to the GST superfamily. Kappa family.</text>
</comment>
<dbReference type="GO" id="GO:0005777">
    <property type="term" value="C:peroxisome"/>
    <property type="evidence" value="ECO:0007669"/>
    <property type="project" value="TreeGrafter"/>
</dbReference>
<evidence type="ECO:0000256" key="2">
    <source>
        <dbReference type="ARBA" id="ARBA00022679"/>
    </source>
</evidence>
<dbReference type="Pfam" id="PF01323">
    <property type="entry name" value="DSBA"/>
    <property type="match status" value="1"/>
</dbReference>
<dbReference type="eggNOG" id="ENOG502S5GX">
    <property type="taxonomic scope" value="Eukaryota"/>
</dbReference>